<dbReference type="SMART" id="SM01260">
    <property type="entry name" value="LANC_like"/>
    <property type="match status" value="1"/>
</dbReference>
<proteinExistence type="predicted"/>
<dbReference type="InterPro" id="IPR007822">
    <property type="entry name" value="LANC-like"/>
</dbReference>
<evidence type="ECO:0000313" key="1">
    <source>
        <dbReference type="EMBL" id="GAA3537168.1"/>
    </source>
</evidence>
<accession>A0ABP6VK37</accession>
<keyword evidence="2" id="KW-1185">Reference proteome</keyword>
<dbReference type="Pfam" id="PF05147">
    <property type="entry name" value="LANC_like"/>
    <property type="match status" value="1"/>
</dbReference>
<sequence length="287" mass="30100">MYSSTSPQAVDYIHSALDWLEDDQASADAGMAGLHFGDAGVTVAFAEAARSGFITQSRALTFARRHLTAPCDWLDVTHGAAGQALAALSCTRLLGPDPIFRNVLGEAARHLVTTQNSDGAWITPDGVAGMSGDILTGFAHGVAGCGYALAQVAMATKDAEASAAAEAAGDWLLRTAARDGNSIAWAYSVQEPNRWSWWCHGAPGIGLTLAALYTLTGRGRYADAARATITDPESAHSNLSQCHGTSGLLEAAIDVHRALDTTSRPAYSRLTQCLLSMARETRGHGLT</sequence>
<dbReference type="Gene3D" id="1.50.10.20">
    <property type="match status" value="1"/>
</dbReference>
<dbReference type="PRINTS" id="PR01950">
    <property type="entry name" value="LANCSUPER"/>
</dbReference>
<comment type="caution">
    <text evidence="1">The sequence shown here is derived from an EMBL/GenBank/DDBJ whole genome shotgun (WGS) entry which is preliminary data.</text>
</comment>
<name>A0ABP6VK37_9ACTN</name>
<reference evidence="2" key="1">
    <citation type="journal article" date="2019" name="Int. J. Syst. Evol. Microbiol.">
        <title>The Global Catalogue of Microorganisms (GCM) 10K type strain sequencing project: providing services to taxonomists for standard genome sequencing and annotation.</title>
        <authorList>
            <consortium name="The Broad Institute Genomics Platform"/>
            <consortium name="The Broad Institute Genome Sequencing Center for Infectious Disease"/>
            <person name="Wu L."/>
            <person name="Ma J."/>
        </authorList>
    </citation>
    <scope>NUCLEOTIDE SEQUENCE [LARGE SCALE GENOMIC DNA]</scope>
    <source>
        <strain evidence="2">JCM 16928</strain>
    </source>
</reference>
<dbReference type="SUPFAM" id="SSF158745">
    <property type="entry name" value="LanC-like"/>
    <property type="match status" value="1"/>
</dbReference>
<dbReference type="EMBL" id="BAABAA010000001">
    <property type="protein sequence ID" value="GAA3537168.1"/>
    <property type="molecule type" value="Genomic_DNA"/>
</dbReference>
<gene>
    <name evidence="1" type="ORF">GCM10022235_00780</name>
</gene>
<protein>
    <submittedName>
        <fullName evidence="1">Uncharacterized protein</fullName>
    </submittedName>
</protein>
<evidence type="ECO:0000313" key="2">
    <source>
        <dbReference type="Proteomes" id="UP001501222"/>
    </source>
</evidence>
<organism evidence="1 2">
    <name type="scientific">Kribbella ginsengisoli</name>
    <dbReference type="NCBI Taxonomy" id="363865"/>
    <lineage>
        <taxon>Bacteria</taxon>
        <taxon>Bacillati</taxon>
        <taxon>Actinomycetota</taxon>
        <taxon>Actinomycetes</taxon>
        <taxon>Propionibacteriales</taxon>
        <taxon>Kribbellaceae</taxon>
        <taxon>Kribbella</taxon>
    </lineage>
</organism>
<dbReference type="Proteomes" id="UP001501222">
    <property type="component" value="Unassembled WGS sequence"/>
</dbReference>